<accession>X0W2U3</accession>
<gene>
    <name evidence="1" type="ORF">S01H1_40565</name>
</gene>
<comment type="caution">
    <text evidence="1">The sequence shown here is derived from an EMBL/GenBank/DDBJ whole genome shotgun (WGS) entry which is preliminary data.</text>
</comment>
<sequence length="79" mass="9330">MPMRVDNMMHNNPKFKAAGISNKISIISCGVCEIVQNMERWPKIKKFRYSELKKKGWTIYNDAHKKNEIRPQAKARRKP</sequence>
<protein>
    <submittedName>
        <fullName evidence="1">Uncharacterized protein</fullName>
    </submittedName>
</protein>
<dbReference type="EMBL" id="BARS01025691">
    <property type="protein sequence ID" value="GAG07041.1"/>
    <property type="molecule type" value="Genomic_DNA"/>
</dbReference>
<reference evidence="1" key="1">
    <citation type="journal article" date="2014" name="Front. Microbiol.">
        <title>High frequency of phylogenetically diverse reductive dehalogenase-homologous genes in deep subseafloor sedimentary metagenomes.</title>
        <authorList>
            <person name="Kawai M."/>
            <person name="Futagami T."/>
            <person name="Toyoda A."/>
            <person name="Takaki Y."/>
            <person name="Nishi S."/>
            <person name="Hori S."/>
            <person name="Arai W."/>
            <person name="Tsubouchi T."/>
            <person name="Morono Y."/>
            <person name="Uchiyama I."/>
            <person name="Ito T."/>
            <person name="Fujiyama A."/>
            <person name="Inagaki F."/>
            <person name="Takami H."/>
        </authorList>
    </citation>
    <scope>NUCLEOTIDE SEQUENCE</scope>
    <source>
        <strain evidence="1">Expedition CK06-06</strain>
    </source>
</reference>
<dbReference type="AlphaFoldDB" id="X0W2U3"/>
<organism evidence="1">
    <name type="scientific">marine sediment metagenome</name>
    <dbReference type="NCBI Taxonomy" id="412755"/>
    <lineage>
        <taxon>unclassified sequences</taxon>
        <taxon>metagenomes</taxon>
        <taxon>ecological metagenomes</taxon>
    </lineage>
</organism>
<evidence type="ECO:0000313" key="1">
    <source>
        <dbReference type="EMBL" id="GAG07041.1"/>
    </source>
</evidence>
<name>X0W2U3_9ZZZZ</name>
<proteinExistence type="predicted"/>